<dbReference type="NCBIfam" id="TIGR01557">
    <property type="entry name" value="myb_SHAQKYF"/>
    <property type="match status" value="1"/>
</dbReference>
<evidence type="ECO:0000256" key="3">
    <source>
        <dbReference type="ARBA" id="ARBA00023163"/>
    </source>
</evidence>
<keyword evidence="9" id="KW-1185">Reference proteome</keyword>
<accession>A0AAQ3XFA9</accession>
<keyword evidence="4" id="KW-0539">Nucleus</keyword>
<evidence type="ECO:0000259" key="6">
    <source>
        <dbReference type="PROSITE" id="PS51293"/>
    </source>
</evidence>
<evidence type="ECO:0000313" key="8">
    <source>
        <dbReference type="EMBL" id="WVZ96145.1"/>
    </source>
</evidence>
<keyword evidence="1" id="KW-0805">Transcription regulation</keyword>
<dbReference type="SMART" id="SM00717">
    <property type="entry name" value="SANT"/>
    <property type="match status" value="1"/>
</dbReference>
<dbReference type="GO" id="GO:0003677">
    <property type="term" value="F:DNA binding"/>
    <property type="evidence" value="ECO:0007669"/>
    <property type="project" value="UniProtKB-KW"/>
</dbReference>
<dbReference type="PROSITE" id="PS50090">
    <property type="entry name" value="MYB_LIKE"/>
    <property type="match status" value="1"/>
</dbReference>
<protein>
    <recommendedName>
        <fullName evidence="10">MYB transcription factor</fullName>
    </recommendedName>
</protein>
<keyword evidence="3" id="KW-0804">Transcription</keyword>
<feature type="non-terminal residue" evidence="8">
    <location>
        <position position="1"/>
    </location>
</feature>
<dbReference type="AlphaFoldDB" id="A0AAQ3XFA9"/>
<evidence type="ECO:0000256" key="4">
    <source>
        <dbReference type="ARBA" id="ARBA00023242"/>
    </source>
</evidence>
<evidence type="ECO:0008006" key="10">
    <source>
        <dbReference type="Google" id="ProtNLM"/>
    </source>
</evidence>
<dbReference type="PANTHER" id="PTHR44042">
    <property type="entry name" value="DUPLICATED HOMEODOMAIN-LIKE SUPERFAMILY PROTEIN-RELATED"/>
    <property type="match status" value="1"/>
</dbReference>
<dbReference type="Gene3D" id="1.10.10.60">
    <property type="entry name" value="Homeodomain-like"/>
    <property type="match status" value="1"/>
</dbReference>
<feature type="domain" description="HTH myb-type" evidence="7">
    <location>
        <begin position="115"/>
        <end position="163"/>
    </location>
</feature>
<evidence type="ECO:0000259" key="5">
    <source>
        <dbReference type="PROSITE" id="PS50090"/>
    </source>
</evidence>
<evidence type="ECO:0000259" key="7">
    <source>
        <dbReference type="PROSITE" id="PS51294"/>
    </source>
</evidence>
<dbReference type="InterPro" id="IPR056195">
    <property type="entry name" value="HTH_70"/>
</dbReference>
<dbReference type="PROSITE" id="PS51294">
    <property type="entry name" value="HTH_MYB"/>
    <property type="match status" value="1"/>
</dbReference>
<feature type="non-terminal residue" evidence="8">
    <location>
        <position position="226"/>
    </location>
</feature>
<dbReference type="InterPro" id="IPR001005">
    <property type="entry name" value="SANT/Myb"/>
</dbReference>
<gene>
    <name evidence="8" type="ORF">U9M48_041817</name>
</gene>
<dbReference type="Pfam" id="PF00249">
    <property type="entry name" value="Myb_DNA-binding"/>
    <property type="match status" value="1"/>
</dbReference>
<reference evidence="8 9" key="1">
    <citation type="submission" date="2024-02" db="EMBL/GenBank/DDBJ databases">
        <title>High-quality chromosome-scale genome assembly of Pensacola bahiagrass (Paspalum notatum Flugge var. saurae).</title>
        <authorList>
            <person name="Vega J.M."/>
            <person name="Podio M."/>
            <person name="Orjuela J."/>
            <person name="Siena L.A."/>
            <person name="Pessino S.C."/>
            <person name="Combes M.C."/>
            <person name="Mariac C."/>
            <person name="Albertini E."/>
            <person name="Pupilli F."/>
            <person name="Ortiz J.P.A."/>
            <person name="Leblanc O."/>
        </authorList>
    </citation>
    <scope>NUCLEOTIDE SEQUENCE [LARGE SCALE GENOMIC DNA]</scope>
    <source>
        <strain evidence="8">R1</strain>
        <tissue evidence="8">Leaf</tissue>
    </source>
</reference>
<dbReference type="InterPro" id="IPR017930">
    <property type="entry name" value="Myb_dom"/>
</dbReference>
<proteinExistence type="predicted"/>
<dbReference type="SUPFAM" id="SSF46689">
    <property type="entry name" value="Homeodomain-like"/>
    <property type="match status" value="1"/>
</dbReference>
<dbReference type="PANTHER" id="PTHR44042:SF11">
    <property type="entry name" value="OS06G0173800 PROTEIN"/>
    <property type="match status" value="1"/>
</dbReference>
<dbReference type="Pfam" id="PF23671">
    <property type="entry name" value="HTH_70"/>
    <property type="match status" value="1"/>
</dbReference>
<feature type="domain" description="Myb-like" evidence="5">
    <location>
        <begin position="115"/>
        <end position="159"/>
    </location>
</feature>
<dbReference type="Proteomes" id="UP001341281">
    <property type="component" value="Chromosome 10"/>
</dbReference>
<organism evidence="8 9">
    <name type="scientific">Paspalum notatum var. saurae</name>
    <dbReference type="NCBI Taxonomy" id="547442"/>
    <lineage>
        <taxon>Eukaryota</taxon>
        <taxon>Viridiplantae</taxon>
        <taxon>Streptophyta</taxon>
        <taxon>Embryophyta</taxon>
        <taxon>Tracheophyta</taxon>
        <taxon>Spermatophyta</taxon>
        <taxon>Magnoliopsida</taxon>
        <taxon>Liliopsida</taxon>
        <taxon>Poales</taxon>
        <taxon>Poaceae</taxon>
        <taxon>PACMAD clade</taxon>
        <taxon>Panicoideae</taxon>
        <taxon>Andropogonodae</taxon>
        <taxon>Paspaleae</taxon>
        <taxon>Paspalinae</taxon>
        <taxon>Paspalum</taxon>
    </lineage>
</organism>
<evidence type="ECO:0000256" key="2">
    <source>
        <dbReference type="ARBA" id="ARBA00023125"/>
    </source>
</evidence>
<evidence type="ECO:0000256" key="1">
    <source>
        <dbReference type="ARBA" id="ARBA00023015"/>
    </source>
</evidence>
<dbReference type="EMBL" id="CP144754">
    <property type="protein sequence ID" value="WVZ96145.1"/>
    <property type="molecule type" value="Genomic_DNA"/>
</dbReference>
<dbReference type="InterPro" id="IPR006447">
    <property type="entry name" value="Myb_dom_plants"/>
</dbReference>
<dbReference type="CDD" id="cd00167">
    <property type="entry name" value="SANT"/>
    <property type="match status" value="1"/>
</dbReference>
<dbReference type="InterPro" id="IPR017884">
    <property type="entry name" value="SANT_dom"/>
</dbReference>
<name>A0AAQ3XFA9_PASNO</name>
<keyword evidence="2" id="KW-0238">DNA-binding</keyword>
<evidence type="ECO:0000313" key="9">
    <source>
        <dbReference type="Proteomes" id="UP001341281"/>
    </source>
</evidence>
<dbReference type="InterPro" id="IPR009057">
    <property type="entry name" value="Homeodomain-like_sf"/>
</dbReference>
<feature type="domain" description="SANT" evidence="6">
    <location>
        <begin position="115"/>
        <end position="163"/>
    </location>
</feature>
<sequence length="226" mass="26141">STQPSHLMDPNFNGEWSAFEISMVKSIIASHNTNNLNKKHSEILDEIQARFPWKEQYQVINLYVELVEQMINMTPSANQHVVMNNNREMGNVAMLLPQRHVASPLQERSSTGRFWTIEEHRNFLRGLNVYGRGHWKNISRNFVITKTPVQVSSHAQKFFLRKEHPSRRRRYSINDVELNDDEPLAQNNSSNNEVVTFADHAYNPCDSGPEVPLNTMNNLTQAWSPT</sequence>
<dbReference type="PROSITE" id="PS51293">
    <property type="entry name" value="SANT"/>
    <property type="match status" value="1"/>
</dbReference>